<dbReference type="EMBL" id="CP020991">
    <property type="protein sequence ID" value="AUO18529.1"/>
    <property type="molecule type" value="Genomic_DNA"/>
</dbReference>
<feature type="domain" description="DprA winged helix" evidence="3">
    <location>
        <begin position="364"/>
        <end position="416"/>
    </location>
</feature>
<dbReference type="Proteomes" id="UP000235589">
    <property type="component" value="Chromosome"/>
</dbReference>
<dbReference type="GO" id="GO:0009294">
    <property type="term" value="P:DNA-mediated transformation"/>
    <property type="evidence" value="ECO:0007669"/>
    <property type="project" value="InterPro"/>
</dbReference>
<protein>
    <submittedName>
        <fullName evidence="4">DNA protecting protein DprA</fullName>
    </submittedName>
</protein>
<dbReference type="Gene3D" id="3.40.50.450">
    <property type="match status" value="1"/>
</dbReference>
<name>A0A2K9P142_9FIRM</name>
<accession>A0A2K9P142</accession>
<dbReference type="PANTHER" id="PTHR43022">
    <property type="entry name" value="PROTEIN SMF"/>
    <property type="match status" value="1"/>
</dbReference>
<evidence type="ECO:0000259" key="3">
    <source>
        <dbReference type="Pfam" id="PF17782"/>
    </source>
</evidence>
<dbReference type="InterPro" id="IPR041614">
    <property type="entry name" value="DprA_WH"/>
</dbReference>
<evidence type="ECO:0000313" key="5">
    <source>
        <dbReference type="Proteomes" id="UP000235589"/>
    </source>
</evidence>
<dbReference type="InterPro" id="IPR003488">
    <property type="entry name" value="DprA"/>
</dbReference>
<dbReference type="RefSeq" id="WP_102364824.1">
    <property type="nucleotide sequence ID" value="NZ_CP020991.1"/>
</dbReference>
<dbReference type="InterPro" id="IPR036388">
    <property type="entry name" value="WH-like_DNA-bd_sf"/>
</dbReference>
<reference evidence="4 5" key="1">
    <citation type="submission" date="2017-04" db="EMBL/GenBank/DDBJ databases">
        <title>Monoglobus pectinilyticus 14 draft genome.</title>
        <authorList>
            <person name="Kim C."/>
            <person name="Rosendale D.I."/>
            <person name="Kelly W.J."/>
            <person name="Tannock G.W."/>
            <person name="Patchett M.L."/>
            <person name="Jordens J.Z."/>
        </authorList>
    </citation>
    <scope>NUCLEOTIDE SEQUENCE [LARGE SCALE GENOMIC DNA]</scope>
    <source>
        <strain evidence="4 5">14</strain>
    </source>
</reference>
<dbReference type="NCBIfam" id="TIGR00732">
    <property type="entry name" value="dprA"/>
    <property type="match status" value="1"/>
</dbReference>
<sequence>MDESKILKCIWLNCVCEHSPKLIHDCVSHIGTAEEIYNGNFDERKLKNILGYRFSECKKKDLKSAEEIYGYCNRNNIRIIHISEPDYPILLKNTDVPPQILYMKGDNLNLNDYLTLSVVGTRRCNKDSVKFTKKLCFNLAREGIIVVSGMAIGLDAAAHSGALEAGQKTIAVLAGGVDTIYPPQNENLYYEILNNGIIISERPPEDLGGAEYYQERNRIISGLSYGTVIVEGHIRSGTSITANYAQEYDRDVFAVPGRPTDYNSYVPNSLLKVGAIVTTSAEDILSEYNDRFADLMDNGLDCIGSAVRLNNLDGTDEYEYEITKIEKEKTKKENRNQIQIGSVIKGKQPAVIEPYKKPDFKDFDNSEQRILEYLYKCIEPAHIDEIMRNTGMRSSEVSSTILILQMKGAVSQHAGNLYSLSI</sequence>
<dbReference type="PANTHER" id="PTHR43022:SF1">
    <property type="entry name" value="PROTEIN SMF"/>
    <property type="match status" value="1"/>
</dbReference>
<feature type="domain" description="Smf/DprA SLOG" evidence="2">
    <location>
        <begin position="79"/>
        <end position="288"/>
    </location>
</feature>
<dbReference type="Pfam" id="PF02481">
    <property type="entry name" value="DNA_processg_A"/>
    <property type="match status" value="1"/>
</dbReference>
<dbReference type="AlphaFoldDB" id="A0A2K9P142"/>
<dbReference type="SUPFAM" id="SSF102405">
    <property type="entry name" value="MCP/YpsA-like"/>
    <property type="match status" value="1"/>
</dbReference>
<dbReference type="KEGG" id="mpec:B9O19_00345"/>
<dbReference type="GeneID" id="98061774"/>
<dbReference type="OrthoDB" id="9785707at2"/>
<evidence type="ECO:0000256" key="1">
    <source>
        <dbReference type="ARBA" id="ARBA00006525"/>
    </source>
</evidence>
<evidence type="ECO:0000259" key="2">
    <source>
        <dbReference type="Pfam" id="PF02481"/>
    </source>
</evidence>
<organism evidence="4 5">
    <name type="scientific">Monoglobus pectinilyticus</name>
    <dbReference type="NCBI Taxonomy" id="1981510"/>
    <lineage>
        <taxon>Bacteria</taxon>
        <taxon>Bacillati</taxon>
        <taxon>Bacillota</taxon>
        <taxon>Clostridia</taxon>
        <taxon>Monoglobales</taxon>
        <taxon>Monoglobaceae</taxon>
        <taxon>Monoglobus</taxon>
    </lineage>
</organism>
<proteinExistence type="inferred from homology"/>
<keyword evidence="5" id="KW-1185">Reference proteome</keyword>
<evidence type="ECO:0000313" key="4">
    <source>
        <dbReference type="EMBL" id="AUO18529.1"/>
    </source>
</evidence>
<dbReference type="Pfam" id="PF17782">
    <property type="entry name" value="WHD_DprA"/>
    <property type="match status" value="1"/>
</dbReference>
<gene>
    <name evidence="4" type="ORF">B9O19_00345</name>
</gene>
<comment type="similarity">
    <text evidence="1">Belongs to the DprA/Smf family.</text>
</comment>
<dbReference type="InterPro" id="IPR057666">
    <property type="entry name" value="DrpA_SLOG"/>
</dbReference>
<dbReference type="Gene3D" id="1.10.10.10">
    <property type="entry name" value="Winged helix-like DNA-binding domain superfamily/Winged helix DNA-binding domain"/>
    <property type="match status" value="1"/>
</dbReference>